<dbReference type="PRINTS" id="PR00260">
    <property type="entry name" value="CHEMTRNSDUCR"/>
</dbReference>
<feature type="transmembrane region" description="Helical" evidence="10">
    <location>
        <begin position="327"/>
        <end position="349"/>
    </location>
</feature>
<evidence type="ECO:0000256" key="10">
    <source>
        <dbReference type="SAM" id="Phobius"/>
    </source>
</evidence>
<keyword evidence="2" id="KW-1003">Cell membrane</keyword>
<sequence length="704" mass="75917">MNKSWREKLGTEGLKKATKSVSGLSKRVGDQFKGTKIENPIRSVGMKLFLLIFCSILACVLSLGWFSYSKSSSIIQKKVADSSSQTAQQTAGKIALLLDGYERQSLQFITDSTFVSLLSALAITNDDYEVFDTARQLTEKLSSIAMADSSYESISLIPVNNDGQFMTTGSSIVKEGLMDLPFLKVIEEANGKAVWNPTMAAGLDGSRSTPTFSLGRMLNQGKPYYLILEIKSKILEEQMKTVNFGEGSSAYIVATDGTTVYGPDIKEFGSKYKYELPGEEGSATISVDGTKTLSSAGVMETNQWKLIGNIPVSALVKDAKAISNLTWLMSLIAALIAGGIGLIVMLSVGKPLAQLRTLMNEGERGNLTVRSTIRKKDEIGQVSDSFNRMMEEITGLVRQTNLSAQEVLDTASSLTESSRKTAGAAKEIAVATEEIANGATNLAVESEKGTDLTIQIGAQVQSVIDSNVEMGQSANEVEEAGRKGTIYMGSLIEKTGQTEEMTRSMVEKVDKLKESTRSIRKILDVLGNMTKQTNILSLNATIEAARAGAAGKGFMVVADEIRKLADQSRESIGVVGGIVEKIQHEIDETVTVLSDAYPIFQEQIDSVREANQIFITVQDNMGSFVDRLESATDSVRHLEDAQSTLSLAMSNVSAVAQEASATSEQVASLSNEQLNISDGLVQLSNRLEAVSGQLRESLSRFTVA</sequence>
<dbReference type="PROSITE" id="PS50885">
    <property type="entry name" value="HAMP"/>
    <property type="match status" value="1"/>
</dbReference>
<keyword evidence="3" id="KW-0145">Chemotaxis</keyword>
<feature type="transmembrane region" description="Helical" evidence="10">
    <location>
        <begin position="48"/>
        <end position="68"/>
    </location>
</feature>
<dbReference type="GO" id="GO:0004888">
    <property type="term" value="F:transmembrane signaling receptor activity"/>
    <property type="evidence" value="ECO:0007669"/>
    <property type="project" value="InterPro"/>
</dbReference>
<protein>
    <submittedName>
        <fullName evidence="13">Methyl-accepting chemotaxis protein</fullName>
    </submittedName>
</protein>
<keyword evidence="14" id="KW-1185">Reference proteome</keyword>
<dbReference type="SMART" id="SM00283">
    <property type="entry name" value="MA"/>
    <property type="match status" value="1"/>
</dbReference>
<dbReference type="RefSeq" id="WP_135150178.1">
    <property type="nucleotide sequence ID" value="NZ_SOMN01000001.1"/>
</dbReference>
<dbReference type="Proteomes" id="UP000297900">
    <property type="component" value="Unassembled WGS sequence"/>
</dbReference>
<evidence type="ECO:0000256" key="7">
    <source>
        <dbReference type="ARBA" id="ARBA00023224"/>
    </source>
</evidence>
<evidence type="ECO:0000256" key="8">
    <source>
        <dbReference type="ARBA" id="ARBA00029447"/>
    </source>
</evidence>
<dbReference type="InterPro" id="IPR004089">
    <property type="entry name" value="MCPsignal_dom"/>
</dbReference>
<dbReference type="CDD" id="cd06225">
    <property type="entry name" value="HAMP"/>
    <property type="match status" value="1"/>
</dbReference>
<comment type="caution">
    <text evidence="13">The sequence shown here is derived from an EMBL/GenBank/DDBJ whole genome shotgun (WGS) entry which is preliminary data.</text>
</comment>
<keyword evidence="7 9" id="KW-0807">Transducer</keyword>
<dbReference type="PANTHER" id="PTHR32089:SF112">
    <property type="entry name" value="LYSOZYME-LIKE PROTEIN-RELATED"/>
    <property type="match status" value="1"/>
</dbReference>
<dbReference type="InterPro" id="IPR033479">
    <property type="entry name" value="dCache_1"/>
</dbReference>
<dbReference type="Pfam" id="PF02743">
    <property type="entry name" value="dCache_1"/>
    <property type="match status" value="1"/>
</dbReference>
<keyword evidence="5 10" id="KW-1133">Transmembrane helix</keyword>
<evidence type="ECO:0000313" key="13">
    <source>
        <dbReference type="EMBL" id="TFE31606.1"/>
    </source>
</evidence>
<gene>
    <name evidence="13" type="ORF">E2980_00560</name>
</gene>
<dbReference type="SMART" id="SM00304">
    <property type="entry name" value="HAMP"/>
    <property type="match status" value="1"/>
</dbReference>
<dbReference type="Gene3D" id="1.10.8.500">
    <property type="entry name" value="HAMP domain in histidine kinase"/>
    <property type="match status" value="1"/>
</dbReference>
<evidence type="ECO:0000256" key="2">
    <source>
        <dbReference type="ARBA" id="ARBA00022475"/>
    </source>
</evidence>
<dbReference type="GO" id="GO:0007165">
    <property type="term" value="P:signal transduction"/>
    <property type="evidence" value="ECO:0007669"/>
    <property type="project" value="UniProtKB-KW"/>
</dbReference>
<comment type="subcellular location">
    <subcellularLocation>
        <location evidence="1">Cell membrane</location>
        <topology evidence="1">Multi-pass membrane protein</topology>
    </subcellularLocation>
</comment>
<evidence type="ECO:0000259" key="11">
    <source>
        <dbReference type="PROSITE" id="PS50111"/>
    </source>
</evidence>
<keyword evidence="4 10" id="KW-0812">Transmembrane</keyword>
<dbReference type="Gene3D" id="1.10.287.950">
    <property type="entry name" value="Methyl-accepting chemotaxis protein"/>
    <property type="match status" value="1"/>
</dbReference>
<accession>A0A4Y8M6I1</accession>
<dbReference type="PROSITE" id="PS50111">
    <property type="entry name" value="CHEMOTAXIS_TRANSDUC_2"/>
    <property type="match status" value="1"/>
</dbReference>
<evidence type="ECO:0000256" key="4">
    <source>
        <dbReference type="ARBA" id="ARBA00022692"/>
    </source>
</evidence>
<dbReference type="Pfam" id="PF00672">
    <property type="entry name" value="HAMP"/>
    <property type="match status" value="1"/>
</dbReference>
<evidence type="ECO:0000256" key="3">
    <source>
        <dbReference type="ARBA" id="ARBA00022500"/>
    </source>
</evidence>
<dbReference type="AlphaFoldDB" id="A0A4Y8M6I1"/>
<dbReference type="GO" id="GO:0005886">
    <property type="term" value="C:plasma membrane"/>
    <property type="evidence" value="ECO:0007669"/>
    <property type="project" value="UniProtKB-SubCell"/>
</dbReference>
<dbReference type="OrthoDB" id="9760371at2"/>
<keyword evidence="6 10" id="KW-0472">Membrane</keyword>
<evidence type="ECO:0000259" key="12">
    <source>
        <dbReference type="PROSITE" id="PS50885"/>
    </source>
</evidence>
<dbReference type="GO" id="GO:0006935">
    <property type="term" value="P:chemotaxis"/>
    <property type="evidence" value="ECO:0007669"/>
    <property type="project" value="UniProtKB-KW"/>
</dbReference>
<evidence type="ECO:0000256" key="6">
    <source>
        <dbReference type="ARBA" id="ARBA00023136"/>
    </source>
</evidence>
<feature type="domain" description="HAMP" evidence="12">
    <location>
        <begin position="346"/>
        <end position="398"/>
    </location>
</feature>
<dbReference type="PANTHER" id="PTHR32089">
    <property type="entry name" value="METHYL-ACCEPTING CHEMOTAXIS PROTEIN MCPB"/>
    <property type="match status" value="1"/>
</dbReference>
<evidence type="ECO:0000256" key="9">
    <source>
        <dbReference type="PROSITE-ProRule" id="PRU00284"/>
    </source>
</evidence>
<reference evidence="13 14" key="1">
    <citation type="submission" date="2019-03" db="EMBL/GenBank/DDBJ databases">
        <title>Cohnella endophytica sp. nov., a novel endophytic bacterium isolated from bark of Sonneratia apetala.</title>
        <authorList>
            <person name="Tuo L."/>
        </authorList>
    </citation>
    <scope>NUCLEOTIDE SEQUENCE [LARGE SCALE GENOMIC DNA]</scope>
    <source>
        <strain evidence="13 14">CCTCC AB 208254</strain>
    </source>
</reference>
<dbReference type="Pfam" id="PF00015">
    <property type="entry name" value="MCPsignal"/>
    <property type="match status" value="1"/>
</dbReference>
<dbReference type="SUPFAM" id="SSF58104">
    <property type="entry name" value="Methyl-accepting chemotaxis protein (MCP) signaling domain"/>
    <property type="match status" value="1"/>
</dbReference>
<comment type="similarity">
    <text evidence="8">Belongs to the methyl-accepting chemotaxis (MCP) protein family.</text>
</comment>
<name>A0A4Y8M6I1_9BACL</name>
<evidence type="ECO:0000256" key="5">
    <source>
        <dbReference type="ARBA" id="ARBA00022989"/>
    </source>
</evidence>
<dbReference type="Gene3D" id="3.30.450.20">
    <property type="entry name" value="PAS domain"/>
    <property type="match status" value="1"/>
</dbReference>
<organism evidence="13 14">
    <name type="scientific">Cohnella luojiensis</name>
    <dbReference type="NCBI Taxonomy" id="652876"/>
    <lineage>
        <taxon>Bacteria</taxon>
        <taxon>Bacillati</taxon>
        <taxon>Bacillota</taxon>
        <taxon>Bacilli</taxon>
        <taxon>Bacillales</taxon>
        <taxon>Paenibacillaceae</taxon>
        <taxon>Cohnella</taxon>
    </lineage>
</organism>
<dbReference type="EMBL" id="SOMN01000001">
    <property type="protein sequence ID" value="TFE31606.1"/>
    <property type="molecule type" value="Genomic_DNA"/>
</dbReference>
<evidence type="ECO:0000256" key="1">
    <source>
        <dbReference type="ARBA" id="ARBA00004651"/>
    </source>
</evidence>
<proteinExistence type="inferred from homology"/>
<evidence type="ECO:0000313" key="14">
    <source>
        <dbReference type="Proteomes" id="UP000297900"/>
    </source>
</evidence>
<feature type="domain" description="Methyl-accepting transducer" evidence="11">
    <location>
        <begin position="417"/>
        <end position="667"/>
    </location>
</feature>
<dbReference type="InterPro" id="IPR004090">
    <property type="entry name" value="Chemotax_Me-accpt_rcpt"/>
</dbReference>
<dbReference type="InterPro" id="IPR003660">
    <property type="entry name" value="HAMP_dom"/>
</dbReference>